<reference evidence="1 2" key="1">
    <citation type="submission" date="2019-02" db="EMBL/GenBank/DDBJ databases">
        <title>Deep-cultivation of Planctomycetes and their phenomic and genomic characterization uncovers novel biology.</title>
        <authorList>
            <person name="Wiegand S."/>
            <person name="Jogler M."/>
            <person name="Boedeker C."/>
            <person name="Pinto D."/>
            <person name="Vollmers J."/>
            <person name="Rivas-Marin E."/>
            <person name="Kohn T."/>
            <person name="Peeters S.H."/>
            <person name="Heuer A."/>
            <person name="Rast P."/>
            <person name="Oberbeckmann S."/>
            <person name="Bunk B."/>
            <person name="Jeske O."/>
            <person name="Meyerdierks A."/>
            <person name="Storesund J.E."/>
            <person name="Kallscheuer N."/>
            <person name="Luecker S."/>
            <person name="Lage O.M."/>
            <person name="Pohl T."/>
            <person name="Merkel B.J."/>
            <person name="Hornburger P."/>
            <person name="Mueller R.-W."/>
            <person name="Bruemmer F."/>
            <person name="Labrenz M."/>
            <person name="Spormann A.M."/>
            <person name="Op den Camp H."/>
            <person name="Overmann J."/>
            <person name="Amann R."/>
            <person name="Jetten M.S.M."/>
            <person name="Mascher T."/>
            <person name="Medema M.H."/>
            <person name="Devos D.P."/>
            <person name="Kaster A.-K."/>
            <person name="Ovreas L."/>
            <person name="Rohde M."/>
            <person name="Galperin M.Y."/>
            <person name="Jogler C."/>
        </authorList>
    </citation>
    <scope>NUCLEOTIDE SEQUENCE [LARGE SCALE GENOMIC DNA]</scope>
    <source>
        <strain evidence="1 2">ElP</strain>
    </source>
</reference>
<name>A0A518H544_9BACT</name>
<dbReference type="Proteomes" id="UP000317835">
    <property type="component" value="Chromosome"/>
</dbReference>
<dbReference type="KEGG" id="tpla:ElP_38740"/>
<dbReference type="EMBL" id="CP036426">
    <property type="protein sequence ID" value="QDV35964.1"/>
    <property type="molecule type" value="Genomic_DNA"/>
</dbReference>
<accession>A0A518H544</accession>
<keyword evidence="2" id="KW-1185">Reference proteome</keyword>
<evidence type="ECO:0000313" key="2">
    <source>
        <dbReference type="Proteomes" id="UP000317835"/>
    </source>
</evidence>
<proteinExistence type="predicted"/>
<evidence type="ECO:0000313" key="1">
    <source>
        <dbReference type="EMBL" id="QDV35964.1"/>
    </source>
</evidence>
<dbReference type="AlphaFoldDB" id="A0A518H544"/>
<evidence type="ECO:0008006" key="3">
    <source>
        <dbReference type="Google" id="ProtNLM"/>
    </source>
</evidence>
<dbReference type="RefSeq" id="WP_145271920.1">
    <property type="nucleotide sequence ID" value="NZ_CP036426.1"/>
</dbReference>
<protein>
    <recommendedName>
        <fullName evidence="3">RNA polymerase sigma factor</fullName>
    </recommendedName>
</protein>
<organism evidence="1 2">
    <name type="scientific">Tautonia plasticadhaerens</name>
    <dbReference type="NCBI Taxonomy" id="2527974"/>
    <lineage>
        <taxon>Bacteria</taxon>
        <taxon>Pseudomonadati</taxon>
        <taxon>Planctomycetota</taxon>
        <taxon>Planctomycetia</taxon>
        <taxon>Isosphaerales</taxon>
        <taxon>Isosphaeraceae</taxon>
        <taxon>Tautonia</taxon>
    </lineage>
</organism>
<sequence length="250" mass="28236">MDEDRIEAYRPPRRFIRREGRDRDPRVGDRTAWERVIRRHEPAALRYLRDAVGDPAKAEALFREFAGAMRLGDRDGGPIPLGPFRDLLRTPLVRLVEAHRGWTDQANLIGSGAGADEASSRDAEEARFDAIWRQELLDRSWSRLREMEDRTGQPFHTTLKCLADAPGLSSPELADRVGRKLGKAISAPNARQLLHRARAEFSKLLLEEVVATLPCGAPFEAIERELIETGLLAFCREAVGRARPVSWRGR</sequence>
<gene>
    <name evidence="1" type="ORF">ElP_38740</name>
</gene>
<dbReference type="OrthoDB" id="254728at2"/>